<dbReference type="OrthoDB" id="9791329at2"/>
<proteinExistence type="inferred from homology"/>
<sequence>MIVVEGKDDTKALRRVAECDTIETNGSAVGEAVIEKIRLAAERRGVIIFTDPDAPGEKIRRTVEQAVPGCKHAFLSRDEARSTRGKIGVEHASDEDLLKALEAVRTAGQEAEEQITVDDLIGAGLIAGPGARRSRERLGILLRIGYANGKQLHRRLIEFRISRQEFAGALEAMDNEIRPESDPAAGKKRDL</sequence>
<keyword evidence="1 11" id="KW-0963">Cytoplasm</keyword>
<comment type="similarity">
    <text evidence="11">Belongs to the ribonuclease M5 family.</text>
</comment>
<evidence type="ECO:0000313" key="14">
    <source>
        <dbReference type="EMBL" id="PYZ95462.1"/>
    </source>
</evidence>
<keyword evidence="2 11" id="KW-0690">Ribosome biogenesis</keyword>
<dbReference type="Gene3D" id="3.40.1360.10">
    <property type="match status" value="1"/>
</dbReference>
<evidence type="ECO:0000313" key="15">
    <source>
        <dbReference type="Proteomes" id="UP000248066"/>
    </source>
</evidence>
<dbReference type="InterPro" id="IPR006171">
    <property type="entry name" value="TOPRIM_dom"/>
</dbReference>
<evidence type="ECO:0000256" key="7">
    <source>
        <dbReference type="ARBA" id="ARBA00022759"/>
    </source>
</evidence>
<dbReference type="PROSITE" id="PS50880">
    <property type="entry name" value="TOPRIM"/>
    <property type="match status" value="1"/>
</dbReference>
<evidence type="ECO:0000259" key="13">
    <source>
        <dbReference type="PROSITE" id="PS50880"/>
    </source>
</evidence>
<evidence type="ECO:0000256" key="5">
    <source>
        <dbReference type="ARBA" id="ARBA00022723"/>
    </source>
</evidence>
<keyword evidence="5" id="KW-0479">Metal-binding</keyword>
<keyword evidence="10 11" id="KW-0694">RNA-binding</keyword>
<evidence type="ECO:0000256" key="2">
    <source>
        <dbReference type="ARBA" id="ARBA00022517"/>
    </source>
</evidence>
<evidence type="ECO:0000256" key="11">
    <source>
        <dbReference type="HAMAP-Rule" id="MF_01469"/>
    </source>
</evidence>
<evidence type="ECO:0000256" key="1">
    <source>
        <dbReference type="ARBA" id="ARBA00022490"/>
    </source>
</evidence>
<dbReference type="GO" id="GO:0046872">
    <property type="term" value="F:metal ion binding"/>
    <property type="evidence" value="ECO:0007669"/>
    <property type="project" value="UniProtKB-KW"/>
</dbReference>
<dbReference type="Pfam" id="PF01751">
    <property type="entry name" value="Toprim"/>
    <property type="match status" value="1"/>
</dbReference>
<dbReference type="EMBL" id="PDOF01000005">
    <property type="protein sequence ID" value="PYZ95462.1"/>
    <property type="molecule type" value="Genomic_DNA"/>
</dbReference>
<organism evidence="14 15">
    <name type="scientific">Alteribacter lacisalsi</name>
    <dbReference type="NCBI Taxonomy" id="2045244"/>
    <lineage>
        <taxon>Bacteria</taxon>
        <taxon>Bacillati</taxon>
        <taxon>Bacillota</taxon>
        <taxon>Bacilli</taxon>
        <taxon>Bacillales</taxon>
        <taxon>Bacillaceae</taxon>
        <taxon>Alteribacter</taxon>
    </lineage>
</organism>
<dbReference type="SUPFAM" id="SSF110455">
    <property type="entry name" value="Toprim domain"/>
    <property type="match status" value="1"/>
</dbReference>
<keyword evidence="6 11" id="KW-0699">rRNA-binding</keyword>
<comment type="caution">
    <text evidence="14">The sequence shown here is derived from an EMBL/GenBank/DDBJ whole genome shotgun (WGS) entry which is preliminary data.</text>
</comment>
<keyword evidence="15" id="KW-1185">Reference proteome</keyword>
<reference evidence="14 15" key="1">
    <citation type="submission" date="2017-10" db="EMBL/GenBank/DDBJ databases">
        <title>Bacillus sp. nov., a halophilic bacterium isolated from a Yangshapao Lake.</title>
        <authorList>
            <person name="Wang H."/>
        </authorList>
    </citation>
    <scope>NUCLEOTIDE SEQUENCE [LARGE SCALE GENOMIC DNA]</scope>
    <source>
        <strain evidence="14 15">YSP-3</strain>
    </source>
</reference>
<comment type="subcellular location">
    <subcellularLocation>
        <location evidence="11">Cytoplasm</location>
    </subcellularLocation>
</comment>
<dbReference type="GO" id="GO:0006364">
    <property type="term" value="P:rRNA processing"/>
    <property type="evidence" value="ECO:0007669"/>
    <property type="project" value="UniProtKB-UniRule"/>
</dbReference>
<dbReference type="FunFam" id="3.40.1360.10:FF:000006">
    <property type="entry name" value="Ribonuclease M5"/>
    <property type="match status" value="1"/>
</dbReference>
<dbReference type="CDD" id="cd01027">
    <property type="entry name" value="TOPRIM_RNase_M5_like"/>
    <property type="match status" value="1"/>
</dbReference>
<dbReference type="AlphaFoldDB" id="A0A2W0HEV9"/>
<dbReference type="PANTHER" id="PTHR39156">
    <property type="entry name" value="RIBONUCLEASE M5"/>
    <property type="match status" value="1"/>
</dbReference>
<dbReference type="InterPro" id="IPR034141">
    <property type="entry name" value="TOPRIM_RNase_M5-like"/>
</dbReference>
<dbReference type="Pfam" id="PF13331">
    <property type="entry name" value="DUF4093"/>
    <property type="match status" value="1"/>
</dbReference>
<evidence type="ECO:0000256" key="4">
    <source>
        <dbReference type="ARBA" id="ARBA00022722"/>
    </source>
</evidence>
<evidence type="ECO:0000256" key="8">
    <source>
        <dbReference type="ARBA" id="ARBA00022801"/>
    </source>
</evidence>
<dbReference type="NCBIfam" id="TIGR00334">
    <property type="entry name" value="5S_RNA_mat_M5"/>
    <property type="match status" value="1"/>
</dbReference>
<protein>
    <recommendedName>
        <fullName evidence="11 12">Ribonuclease M5</fullName>
        <ecNumber evidence="11 12">3.1.26.8</ecNumber>
    </recommendedName>
    <alternativeName>
        <fullName evidence="11">RNase M5</fullName>
    </alternativeName>
    <alternativeName>
        <fullName evidence="11">Ribosomal RNA terminal maturase M5</fullName>
    </alternativeName>
</protein>
<evidence type="ECO:0000256" key="3">
    <source>
        <dbReference type="ARBA" id="ARBA00022552"/>
    </source>
</evidence>
<feature type="domain" description="Toprim" evidence="13">
    <location>
        <begin position="1"/>
        <end position="85"/>
    </location>
</feature>
<keyword evidence="8 11" id="KW-0378">Hydrolase</keyword>
<evidence type="ECO:0000256" key="6">
    <source>
        <dbReference type="ARBA" id="ARBA00022730"/>
    </source>
</evidence>
<dbReference type="Proteomes" id="UP000248066">
    <property type="component" value="Unassembled WGS sequence"/>
</dbReference>
<keyword evidence="3 11" id="KW-0698">rRNA processing</keyword>
<keyword evidence="4 11" id="KW-0540">Nuclease</keyword>
<dbReference type="GO" id="GO:0019843">
    <property type="term" value="F:rRNA binding"/>
    <property type="evidence" value="ECO:0007669"/>
    <property type="project" value="UniProtKB-KW"/>
</dbReference>
<name>A0A2W0HEV9_9BACI</name>
<keyword evidence="9" id="KW-0460">Magnesium</keyword>
<comment type="catalytic activity">
    <reaction evidence="11">
        <text>Endonucleolytic cleavage of RNA, removing 21 and 42 nucleotides, respectively, from the 5'- and 3'-termini of a 5S-rRNA precursor.</text>
        <dbReference type="EC" id="3.1.26.8"/>
    </reaction>
</comment>
<evidence type="ECO:0000256" key="9">
    <source>
        <dbReference type="ARBA" id="ARBA00022842"/>
    </source>
</evidence>
<dbReference type="InterPro" id="IPR025156">
    <property type="entry name" value="RNase_M5_C"/>
</dbReference>
<gene>
    <name evidence="11 14" type="primary">rnmV</name>
    <name evidence="14" type="ORF">CR205_19715</name>
</gene>
<dbReference type="InterPro" id="IPR004466">
    <property type="entry name" value="RNase_M5"/>
</dbReference>
<keyword evidence="7 11" id="KW-0255">Endonuclease</keyword>
<evidence type="ECO:0000256" key="12">
    <source>
        <dbReference type="NCBIfam" id="TIGR00334"/>
    </source>
</evidence>
<dbReference type="HAMAP" id="MF_01469">
    <property type="entry name" value="RNase_M5"/>
    <property type="match status" value="1"/>
</dbReference>
<evidence type="ECO:0000256" key="10">
    <source>
        <dbReference type="ARBA" id="ARBA00022884"/>
    </source>
</evidence>
<dbReference type="EC" id="3.1.26.8" evidence="11 12"/>
<dbReference type="SMART" id="SM00493">
    <property type="entry name" value="TOPRIM"/>
    <property type="match status" value="1"/>
</dbReference>
<dbReference type="GO" id="GO:0005737">
    <property type="term" value="C:cytoplasm"/>
    <property type="evidence" value="ECO:0007669"/>
    <property type="project" value="UniProtKB-SubCell"/>
</dbReference>
<accession>A0A2W0HEV9</accession>
<comment type="function">
    <text evidence="11">Required for correct processing of both the 5' and 3' ends of 5S rRNA precursor. Cleaves both sides of a double-stranded region yielding mature 5S rRNA in one step.</text>
</comment>
<dbReference type="PANTHER" id="PTHR39156:SF1">
    <property type="entry name" value="RIBONUCLEASE M5"/>
    <property type="match status" value="1"/>
</dbReference>
<dbReference type="GO" id="GO:0043822">
    <property type="term" value="F:ribonuclease M5 activity"/>
    <property type="evidence" value="ECO:0007669"/>
    <property type="project" value="UniProtKB-UniRule"/>
</dbReference>